<dbReference type="InterPro" id="IPR017871">
    <property type="entry name" value="ABC_transporter-like_CS"/>
</dbReference>
<evidence type="ECO:0000256" key="2">
    <source>
        <dbReference type="ARBA" id="ARBA00022448"/>
    </source>
</evidence>
<feature type="transmembrane region" description="Helical" evidence="9">
    <location>
        <begin position="509"/>
        <end position="529"/>
    </location>
</feature>
<keyword evidence="5" id="KW-0067">ATP-binding</keyword>
<feature type="region of interest" description="Disordered" evidence="8">
    <location>
        <begin position="408"/>
        <end position="442"/>
    </location>
</feature>
<dbReference type="GO" id="GO:0016020">
    <property type="term" value="C:membrane"/>
    <property type="evidence" value="ECO:0007669"/>
    <property type="project" value="UniProtKB-SubCell"/>
</dbReference>
<dbReference type="GO" id="GO:0016887">
    <property type="term" value="F:ATP hydrolysis activity"/>
    <property type="evidence" value="ECO:0007669"/>
    <property type="project" value="InterPro"/>
</dbReference>
<organism evidence="11 12">
    <name type="scientific">Anaeramoeba flamelloides</name>
    <dbReference type="NCBI Taxonomy" id="1746091"/>
    <lineage>
        <taxon>Eukaryota</taxon>
        <taxon>Metamonada</taxon>
        <taxon>Anaeramoebidae</taxon>
        <taxon>Anaeramoeba</taxon>
    </lineage>
</organism>
<feature type="transmembrane region" description="Helical" evidence="9">
    <location>
        <begin position="735"/>
        <end position="757"/>
    </location>
</feature>
<dbReference type="AlphaFoldDB" id="A0AAV7ZKV1"/>
<feature type="transmembrane region" description="Helical" evidence="9">
    <location>
        <begin position="619"/>
        <end position="639"/>
    </location>
</feature>
<feature type="transmembrane region" description="Helical" evidence="9">
    <location>
        <begin position="583"/>
        <end position="607"/>
    </location>
</feature>
<dbReference type="InterPro" id="IPR027417">
    <property type="entry name" value="P-loop_NTPase"/>
</dbReference>
<feature type="compositionally biased region" description="Basic residues" evidence="8">
    <location>
        <begin position="424"/>
        <end position="439"/>
    </location>
</feature>
<reference evidence="11" key="1">
    <citation type="submission" date="2022-08" db="EMBL/GenBank/DDBJ databases">
        <title>Novel sulphate-reducing endosymbionts in the free-living metamonad Anaeramoeba.</title>
        <authorList>
            <person name="Jerlstrom-Hultqvist J."/>
            <person name="Cepicka I."/>
            <person name="Gallot-Lavallee L."/>
            <person name="Salas-Leiva D."/>
            <person name="Curtis B.A."/>
            <person name="Zahonova K."/>
            <person name="Pipaliya S."/>
            <person name="Dacks J."/>
            <person name="Roger A.J."/>
        </authorList>
    </citation>
    <scope>NUCLEOTIDE SEQUENCE</scope>
    <source>
        <strain evidence="11">Busselton2</strain>
    </source>
</reference>
<dbReference type="SMART" id="SM00382">
    <property type="entry name" value="AAA"/>
    <property type="match status" value="1"/>
</dbReference>
<dbReference type="PANTHER" id="PTHR48041">
    <property type="entry name" value="ABC TRANSPORTER G FAMILY MEMBER 28"/>
    <property type="match status" value="1"/>
</dbReference>
<protein>
    <submittedName>
        <fullName evidence="11">Abc transporter g family member</fullName>
    </submittedName>
</protein>
<feature type="compositionally biased region" description="Low complexity" evidence="8">
    <location>
        <begin position="357"/>
        <end position="387"/>
    </location>
</feature>
<evidence type="ECO:0000256" key="3">
    <source>
        <dbReference type="ARBA" id="ARBA00022692"/>
    </source>
</evidence>
<feature type="compositionally biased region" description="Basic residues" evidence="8">
    <location>
        <begin position="270"/>
        <end position="279"/>
    </location>
</feature>
<keyword evidence="3 9" id="KW-0812">Transmembrane</keyword>
<evidence type="ECO:0000256" key="6">
    <source>
        <dbReference type="ARBA" id="ARBA00022989"/>
    </source>
</evidence>
<dbReference type="PROSITE" id="PS50893">
    <property type="entry name" value="ABC_TRANSPORTER_2"/>
    <property type="match status" value="1"/>
</dbReference>
<keyword evidence="2" id="KW-0813">Transport</keyword>
<feature type="region of interest" description="Disordered" evidence="8">
    <location>
        <begin position="270"/>
        <end position="394"/>
    </location>
</feature>
<dbReference type="InterPro" id="IPR003439">
    <property type="entry name" value="ABC_transporter-like_ATP-bd"/>
</dbReference>
<dbReference type="InterPro" id="IPR043926">
    <property type="entry name" value="ABCG_dom"/>
</dbReference>
<evidence type="ECO:0000313" key="11">
    <source>
        <dbReference type="EMBL" id="KAJ3442643.1"/>
    </source>
</evidence>
<dbReference type="Pfam" id="PF01061">
    <property type="entry name" value="ABC2_membrane"/>
    <property type="match status" value="1"/>
</dbReference>
<feature type="transmembrane region" description="Helical" evidence="9">
    <location>
        <begin position="651"/>
        <end position="669"/>
    </location>
</feature>
<evidence type="ECO:0000256" key="8">
    <source>
        <dbReference type="SAM" id="MobiDB-lite"/>
    </source>
</evidence>
<dbReference type="InterPro" id="IPR003593">
    <property type="entry name" value="AAA+_ATPase"/>
</dbReference>
<keyword evidence="6 9" id="KW-1133">Transmembrane helix</keyword>
<proteinExistence type="predicted"/>
<dbReference type="EMBL" id="JANTQA010000026">
    <property type="protein sequence ID" value="KAJ3442643.1"/>
    <property type="molecule type" value="Genomic_DNA"/>
</dbReference>
<accession>A0AAV7ZKV1</accession>
<evidence type="ECO:0000256" key="4">
    <source>
        <dbReference type="ARBA" id="ARBA00022741"/>
    </source>
</evidence>
<comment type="caution">
    <text evidence="11">The sequence shown here is derived from an EMBL/GenBank/DDBJ whole genome shotgun (WGS) entry which is preliminary data.</text>
</comment>
<dbReference type="GO" id="GO:0140359">
    <property type="term" value="F:ABC-type transporter activity"/>
    <property type="evidence" value="ECO:0007669"/>
    <property type="project" value="InterPro"/>
</dbReference>
<keyword evidence="7 9" id="KW-0472">Membrane</keyword>
<evidence type="ECO:0000256" key="1">
    <source>
        <dbReference type="ARBA" id="ARBA00004141"/>
    </source>
</evidence>
<evidence type="ECO:0000256" key="5">
    <source>
        <dbReference type="ARBA" id="ARBA00022840"/>
    </source>
</evidence>
<name>A0AAV7ZKV1_9EUKA</name>
<dbReference type="GO" id="GO:0005524">
    <property type="term" value="F:ATP binding"/>
    <property type="evidence" value="ECO:0007669"/>
    <property type="project" value="UniProtKB-KW"/>
</dbReference>
<evidence type="ECO:0000256" key="9">
    <source>
        <dbReference type="SAM" id="Phobius"/>
    </source>
</evidence>
<keyword evidence="4" id="KW-0547">Nucleotide-binding</keyword>
<dbReference type="Pfam" id="PF19055">
    <property type="entry name" value="ABC2_membrane_7"/>
    <property type="match status" value="1"/>
</dbReference>
<dbReference type="InterPro" id="IPR050352">
    <property type="entry name" value="ABCG_transporters"/>
</dbReference>
<dbReference type="Pfam" id="PF00005">
    <property type="entry name" value="ABC_tran"/>
    <property type="match status" value="1"/>
</dbReference>
<feature type="domain" description="ABC transporter" evidence="10">
    <location>
        <begin position="6"/>
        <end position="245"/>
    </location>
</feature>
<dbReference type="InterPro" id="IPR013525">
    <property type="entry name" value="ABC2_TM"/>
</dbReference>
<feature type="transmembrane region" description="Helical" evidence="9">
    <location>
        <begin position="541"/>
        <end position="562"/>
    </location>
</feature>
<comment type="subcellular location">
    <subcellularLocation>
        <location evidence="1">Membrane</location>
        <topology evidence="1">Multi-pass membrane protein</topology>
    </subcellularLocation>
</comment>
<feature type="compositionally biased region" description="Basic residues" evidence="8">
    <location>
        <begin position="297"/>
        <end position="356"/>
    </location>
</feature>
<evidence type="ECO:0000256" key="7">
    <source>
        <dbReference type="ARBA" id="ARBA00023136"/>
    </source>
</evidence>
<dbReference type="SUPFAM" id="SSF52540">
    <property type="entry name" value="P-loop containing nucleoside triphosphate hydrolases"/>
    <property type="match status" value="1"/>
</dbReference>
<gene>
    <name evidence="11" type="ORF">M0812_12383</name>
</gene>
<sequence>MKGLPVKTTNLTFRINEKTILDNINLNVNSGEFICILGPSGAGKTTLLNALSNRVHYGDLEGDIYYGGQKLSKNVESTFAFVTQEDIMLPSLTPRETLEYSGRFLMPRETTKDERDDRVSEILRMLRLNKCADTLIGGFGKKRGISGGERKRVNIGMSLVKDPQILFVDEPTSGLDSGTAVTVISVLKSLSQQGLTILCTIHQPRKQIFDMFDRLILLSSGKLVYYGPTQRSEEYFQQYGLQCPKGENIADWLIDLIEVKNVKQHKFLKNFKKHKKKKKPQEGSMLKTEDQDQIIRNKGKSKKKKRNTRKKKRNHHKRKKNSKEKKSKSKSKTKTNKKSQSKGAHHKKKTNKKNKHNSTNSEASEASEASETSSTTEDSSTTEMTESISDHDKELDILKLTETSEESDFDFEANTTGRGVHPNSKNKKQKKKKGKKQRKIQTDSVGTHKFLDFLVSQYKKSSFCQRYAKSDGDKTYEISKPVKTATEFSKLKALISRGFKTTIRERSKIIRVVQSVIVALFVGFVYFDVSSTQDGIRDRMGLLFFALISNTMLSLISVLFVLPKEKIIFLKESQDRAYSTKSFYLSKVIVDTPFEVLSPILFTLVLYWTTGLKNNADTFFIFMLCVVIAGNIGSSLGFFLSAGSRSPETALSLAPATFIPILMFAGFVVDLESIPSAISWIQYLDPISFGLGALVKNEFSDLEFSCLDKEIIQGICPLTKGDDILKYYNYEDVSLFWNIFFMALFVPILRFLGYLALKLSRKREIGR</sequence>
<dbReference type="PANTHER" id="PTHR48041:SF91">
    <property type="entry name" value="ABC TRANSPORTER G FAMILY MEMBER 28"/>
    <property type="match status" value="1"/>
</dbReference>
<dbReference type="PROSITE" id="PS00211">
    <property type="entry name" value="ABC_TRANSPORTER_1"/>
    <property type="match status" value="1"/>
</dbReference>
<evidence type="ECO:0000313" key="12">
    <source>
        <dbReference type="Proteomes" id="UP001146793"/>
    </source>
</evidence>
<dbReference type="Gene3D" id="3.40.50.300">
    <property type="entry name" value="P-loop containing nucleotide triphosphate hydrolases"/>
    <property type="match status" value="1"/>
</dbReference>
<dbReference type="Proteomes" id="UP001146793">
    <property type="component" value="Unassembled WGS sequence"/>
</dbReference>
<evidence type="ECO:0000259" key="10">
    <source>
        <dbReference type="PROSITE" id="PS50893"/>
    </source>
</evidence>